<dbReference type="InterPro" id="IPR040442">
    <property type="entry name" value="Pyrv_kinase-like_dom_sf"/>
</dbReference>
<evidence type="ECO:0000256" key="2">
    <source>
        <dbReference type="ARBA" id="ARBA00005704"/>
    </source>
</evidence>
<dbReference type="Pfam" id="PF00463">
    <property type="entry name" value="ICL"/>
    <property type="match status" value="1"/>
</dbReference>
<evidence type="ECO:0000313" key="6">
    <source>
        <dbReference type="EMBL" id="CAK7232803.1"/>
    </source>
</evidence>
<keyword evidence="7" id="KW-1185">Reference proteome</keyword>
<dbReference type="PIRSF" id="PIRSF001362">
    <property type="entry name" value="Isocit_lyase"/>
    <property type="match status" value="1"/>
</dbReference>
<dbReference type="PANTHER" id="PTHR21631:SF3">
    <property type="entry name" value="BIFUNCTIONAL GLYOXYLATE CYCLE PROTEIN"/>
    <property type="match status" value="1"/>
</dbReference>
<gene>
    <name evidence="6" type="ORF">SCUCBS95973_008380</name>
</gene>
<accession>A0ABP0CLU8</accession>
<reference evidence="6 7" key="1">
    <citation type="submission" date="2024-01" db="EMBL/GenBank/DDBJ databases">
        <authorList>
            <person name="Allen C."/>
            <person name="Tagirdzhanova G."/>
        </authorList>
    </citation>
    <scope>NUCLEOTIDE SEQUENCE [LARGE SCALE GENOMIC DNA]</scope>
</reference>
<organism evidence="6 7">
    <name type="scientific">Sporothrix curviconia</name>
    <dbReference type="NCBI Taxonomy" id="1260050"/>
    <lineage>
        <taxon>Eukaryota</taxon>
        <taxon>Fungi</taxon>
        <taxon>Dikarya</taxon>
        <taxon>Ascomycota</taxon>
        <taxon>Pezizomycotina</taxon>
        <taxon>Sordariomycetes</taxon>
        <taxon>Sordariomycetidae</taxon>
        <taxon>Ophiostomatales</taxon>
        <taxon>Ophiostomataceae</taxon>
        <taxon>Sporothrix</taxon>
    </lineage>
</organism>
<comment type="caution">
    <text evidence="6">The sequence shown here is derived from an EMBL/GenBank/DDBJ whole genome shotgun (WGS) entry which is preliminary data.</text>
</comment>
<evidence type="ECO:0000256" key="5">
    <source>
        <dbReference type="PIRNR" id="PIRNR001362"/>
    </source>
</evidence>
<dbReference type="NCBIfam" id="TIGR01346">
    <property type="entry name" value="isocit_lyase"/>
    <property type="match status" value="1"/>
</dbReference>
<dbReference type="Gene3D" id="3.20.20.60">
    <property type="entry name" value="Phosphoenolpyruvate-binding domains"/>
    <property type="match status" value="1"/>
</dbReference>
<dbReference type="SUPFAM" id="SSF51621">
    <property type="entry name" value="Phosphoenolpyruvate/pyruvate domain"/>
    <property type="match status" value="1"/>
</dbReference>
<dbReference type="InterPro" id="IPR006254">
    <property type="entry name" value="Isocitrate_lyase"/>
</dbReference>
<comment type="catalytic activity">
    <reaction evidence="1">
        <text>(2S,3R)-3-hydroxybutane-1,2,3-tricarboxylate = pyruvate + succinate</text>
        <dbReference type="Rhea" id="RHEA:16809"/>
        <dbReference type="ChEBI" id="CHEBI:15361"/>
        <dbReference type="ChEBI" id="CHEBI:30031"/>
        <dbReference type="ChEBI" id="CHEBI:57429"/>
        <dbReference type="EC" id="4.1.3.30"/>
    </reaction>
</comment>
<evidence type="ECO:0000256" key="4">
    <source>
        <dbReference type="ARBA" id="ARBA00023239"/>
    </source>
</evidence>
<dbReference type="Gene3D" id="1.10.10.850">
    <property type="match status" value="1"/>
</dbReference>
<dbReference type="Proteomes" id="UP001642405">
    <property type="component" value="Unassembled WGS sequence"/>
</dbReference>
<dbReference type="InterPro" id="IPR015813">
    <property type="entry name" value="Pyrv/PenolPyrv_kinase-like_dom"/>
</dbReference>
<evidence type="ECO:0000313" key="7">
    <source>
        <dbReference type="Proteomes" id="UP001642405"/>
    </source>
</evidence>
<sequence>MGIIQIDLPAEEAAFEQEVAAIEAWWKTPRQASLKSARRVAALRATQKTEYVSSRQALKLWDMLQSHLKEGTYELTYGVSDTIMAAELVKSQSVVYVSGSLCGVTSALHPGIDHADYPWDTVPNVVSRIQHALEWNDQLQRQYRLSQPREKRAQLEYVDFLAPIVADGDMGFGPPTSTMKMAKAFVESGVAMIHVDDLAMGLKKFTIGQGRTLVPISEYESRLAAVRLQFDIMGAETMLLLRSDCIKAQFITSVIDPRDHEYVLGATIAVEPFTAAQTRAIESGQLNTTIVRNAWSATAGLMTFDQAVKAEASAAQYTSYAALVSGKTVGLAERRVLARSVLGKDVFFDWELPRSLQGQYMYQWCTKAVIERQLAAAPYGDLSWPRMDYADEALIAEIYAGVTAQYPNRMFCFGYTNTYDWAGNGFSYDGIKAFPSVMAKYGAVFQIQPVWASQGLRAYTTECCRLLKDEGIAGYVEKIQKPALEIQGKGSGMVSGGAYLADAFLETLGAKDHQQRQAE</sequence>
<keyword evidence="4 5" id="KW-0456">Lyase</keyword>
<name>A0ABP0CLU8_9PEZI</name>
<comment type="similarity">
    <text evidence="2 5">Belongs to the isocitrate lyase/PEP mutase superfamily. Isocitrate lyase family.</text>
</comment>
<evidence type="ECO:0000256" key="3">
    <source>
        <dbReference type="ARBA" id="ARBA00011881"/>
    </source>
</evidence>
<dbReference type="EMBL" id="CAWUHB010000068">
    <property type="protein sequence ID" value="CAK7232803.1"/>
    <property type="molecule type" value="Genomic_DNA"/>
</dbReference>
<comment type="subunit">
    <text evidence="3">Homotetramer.</text>
</comment>
<proteinExistence type="inferred from homology"/>
<protein>
    <recommendedName>
        <fullName evidence="5">Isocitrate lyase</fullName>
    </recommendedName>
</protein>
<evidence type="ECO:0000256" key="1">
    <source>
        <dbReference type="ARBA" id="ARBA00001050"/>
    </source>
</evidence>
<dbReference type="PANTHER" id="PTHR21631">
    <property type="entry name" value="ISOCITRATE LYASE/MALATE SYNTHASE"/>
    <property type="match status" value="1"/>
</dbReference>